<keyword evidence="4" id="KW-0274">FAD</keyword>
<dbReference type="RefSeq" id="WP_214514682.1">
    <property type="nucleotide sequence ID" value="NZ_JBHMAS010000071.1"/>
</dbReference>
<keyword evidence="8" id="KW-1185">Reference proteome</keyword>
<dbReference type="Gene3D" id="3.50.50.60">
    <property type="entry name" value="FAD/NAD(P)-binding domain"/>
    <property type="match status" value="2"/>
</dbReference>
<accession>A0ABV5XMB6</accession>
<comment type="cofactor">
    <cofactor evidence="1">
        <name>FAD</name>
        <dbReference type="ChEBI" id="CHEBI:57692"/>
    </cofactor>
</comment>
<proteinExistence type="inferred from homology"/>
<keyword evidence="7" id="KW-0503">Monooxygenase</keyword>
<dbReference type="InterPro" id="IPR036188">
    <property type="entry name" value="FAD/NAD-bd_sf"/>
</dbReference>
<evidence type="ECO:0000256" key="6">
    <source>
        <dbReference type="ARBA" id="ARBA00023002"/>
    </source>
</evidence>
<evidence type="ECO:0000256" key="5">
    <source>
        <dbReference type="ARBA" id="ARBA00022857"/>
    </source>
</evidence>
<dbReference type="InterPro" id="IPR050775">
    <property type="entry name" value="FAD-binding_Monooxygenases"/>
</dbReference>
<comment type="caution">
    <text evidence="7">The sequence shown here is derived from an EMBL/GenBank/DDBJ whole genome shotgun (WGS) entry which is preliminary data.</text>
</comment>
<evidence type="ECO:0000313" key="7">
    <source>
        <dbReference type="EMBL" id="MFB9783561.1"/>
    </source>
</evidence>
<evidence type="ECO:0000256" key="3">
    <source>
        <dbReference type="ARBA" id="ARBA00022630"/>
    </source>
</evidence>
<dbReference type="EC" id="1.14.13.-" evidence="7"/>
<evidence type="ECO:0000256" key="4">
    <source>
        <dbReference type="ARBA" id="ARBA00022827"/>
    </source>
</evidence>
<evidence type="ECO:0000256" key="1">
    <source>
        <dbReference type="ARBA" id="ARBA00001974"/>
    </source>
</evidence>
<dbReference type="Proteomes" id="UP001589587">
    <property type="component" value="Unassembled WGS sequence"/>
</dbReference>
<protein>
    <submittedName>
        <fullName evidence="7">Flavin-containing monooxygenase</fullName>
        <ecNumber evidence="7">1.14.13.-</ecNumber>
    </submittedName>
</protein>
<dbReference type="PRINTS" id="PR00411">
    <property type="entry name" value="PNDRDTASEI"/>
</dbReference>
<organism evidence="7 8">
    <name type="scientific">Rhodococcus baikonurensis</name>
    <dbReference type="NCBI Taxonomy" id="172041"/>
    <lineage>
        <taxon>Bacteria</taxon>
        <taxon>Bacillati</taxon>
        <taxon>Actinomycetota</taxon>
        <taxon>Actinomycetes</taxon>
        <taxon>Mycobacteriales</taxon>
        <taxon>Nocardiaceae</taxon>
        <taxon>Rhodococcus</taxon>
        <taxon>Rhodococcus erythropolis group</taxon>
    </lineage>
</organism>
<dbReference type="SUPFAM" id="SSF51905">
    <property type="entry name" value="FAD/NAD(P)-binding domain"/>
    <property type="match status" value="1"/>
</dbReference>
<keyword evidence="5" id="KW-0521">NADP</keyword>
<name>A0ABV5XMB6_9NOCA</name>
<comment type="similarity">
    <text evidence="2">Belongs to the FAD-binding monooxygenase family.</text>
</comment>
<keyword evidence="6 7" id="KW-0560">Oxidoreductase</keyword>
<sequence>MTVRLPVSGTPVHVDFDPDRTRQRFAEERDRRLKRETLGQFQGLSDVLEVEDVDRYAEPFVRDAVVEDVEVAILGGGFGGLCAGAYLTKQGITDFRIVEQGGDFGGTWYWNRYPGVQCDVESHIYIPLLEETGYVPSKRYADGDEILDHARRIGEHFNLYRSALFQTLVTSAVWLPSEQRWEVRTNRGDVIRARFVVRCNGVINKPQVPRIPGINDFTGKIFHTSRWDYDYTGGNQHGNLDKLRDKRVAIVGTGASGVQAVSYVAASAKELLVVQRTPSTVGARDNHATDPDWAASLEPGWQSARHRNFNGLVNGHDLEEDLVGDNWTRVFPYLNGHALIDVDPSSLPVEDQMALAEIADMQLTLDIHKRIDEIVEDEATAAALKPWYGYLCKRPGFNDGYYPAFNRPSVNLISAPTGVDALTETGIVVAGKTYDVDLVIFATGFETGSSSPSRYGYDVTGRNGQLLSDYFSDGTKTLHGLVTHGFPNFFELGLSQNAYLVNFAYMLDRKAHHVARIINHAVRHEINSIEPDLHAQNAWVSKVQQAAEEYLQYSSTCTPGYYNGQGDVSHAFFQDAYRISEVDFWDQMDTWWDAGTFEGLTLDTLVPANQ</sequence>
<gene>
    <name evidence="7" type="ORF">ACFFQ6_28050</name>
</gene>
<dbReference type="Pfam" id="PF13450">
    <property type="entry name" value="NAD_binding_8"/>
    <property type="match status" value="1"/>
</dbReference>
<dbReference type="InterPro" id="IPR020946">
    <property type="entry name" value="Flavin_mOase-like"/>
</dbReference>
<evidence type="ECO:0000313" key="8">
    <source>
        <dbReference type="Proteomes" id="UP001589587"/>
    </source>
</evidence>
<dbReference type="Pfam" id="PF00743">
    <property type="entry name" value="FMO-like"/>
    <property type="match status" value="1"/>
</dbReference>
<dbReference type="PANTHER" id="PTHR43098:SF2">
    <property type="entry name" value="FAD-BINDING MONOOXYGENASE AUSB-RELATED"/>
    <property type="match status" value="1"/>
</dbReference>
<reference evidence="7 8" key="1">
    <citation type="submission" date="2024-09" db="EMBL/GenBank/DDBJ databases">
        <authorList>
            <person name="Sun Q."/>
            <person name="Mori K."/>
        </authorList>
    </citation>
    <scope>NUCLEOTIDE SEQUENCE [LARGE SCALE GENOMIC DNA]</scope>
    <source>
        <strain evidence="7 8">JCM 11411</strain>
    </source>
</reference>
<keyword evidence="3" id="KW-0285">Flavoprotein</keyword>
<dbReference type="PANTHER" id="PTHR43098">
    <property type="entry name" value="L-ORNITHINE N(5)-MONOOXYGENASE-RELATED"/>
    <property type="match status" value="1"/>
</dbReference>
<dbReference type="EMBL" id="JBHMAS010000071">
    <property type="protein sequence ID" value="MFB9783561.1"/>
    <property type="molecule type" value="Genomic_DNA"/>
</dbReference>
<evidence type="ECO:0000256" key="2">
    <source>
        <dbReference type="ARBA" id="ARBA00010139"/>
    </source>
</evidence>
<dbReference type="GO" id="GO:0004497">
    <property type="term" value="F:monooxygenase activity"/>
    <property type="evidence" value="ECO:0007669"/>
    <property type="project" value="UniProtKB-KW"/>
</dbReference>